<reference evidence="8 9" key="1">
    <citation type="submission" date="2016-10" db="EMBL/GenBank/DDBJ databases">
        <authorList>
            <person name="Varghese N."/>
            <person name="Submissions S."/>
        </authorList>
    </citation>
    <scope>NUCLEOTIDE SEQUENCE [LARGE SCALE GENOMIC DNA]</scope>
    <source>
        <strain evidence="8 9">DSM 9169</strain>
    </source>
</reference>
<keyword evidence="6" id="KW-0326">Glycosidase</keyword>
<dbReference type="InterPro" id="IPR017853">
    <property type="entry name" value="GH"/>
</dbReference>
<dbReference type="Gene3D" id="3.20.20.300">
    <property type="entry name" value="Glycoside hydrolase, family 3, N-terminal domain"/>
    <property type="match status" value="1"/>
</dbReference>
<dbReference type="SUPFAM" id="SSF51445">
    <property type="entry name" value="(Trans)glycosidases"/>
    <property type="match status" value="1"/>
</dbReference>
<dbReference type="Pfam" id="PF14310">
    <property type="entry name" value="Fn3-like"/>
    <property type="match status" value="1"/>
</dbReference>
<accession>A0ABY0V5P5</accession>
<evidence type="ECO:0000256" key="4">
    <source>
        <dbReference type="ARBA" id="ARBA00022729"/>
    </source>
</evidence>
<keyword evidence="4" id="KW-0732">Signal</keyword>
<organism evidence="8 9">
    <name type="scientific">Schaalia radingae</name>
    <dbReference type="NCBI Taxonomy" id="131110"/>
    <lineage>
        <taxon>Bacteria</taxon>
        <taxon>Bacillati</taxon>
        <taxon>Actinomycetota</taxon>
        <taxon>Actinomycetes</taxon>
        <taxon>Actinomycetales</taxon>
        <taxon>Actinomycetaceae</taxon>
        <taxon>Schaalia</taxon>
    </lineage>
</organism>
<evidence type="ECO:0000256" key="1">
    <source>
        <dbReference type="ARBA" id="ARBA00000448"/>
    </source>
</evidence>
<keyword evidence="9" id="KW-1185">Reference proteome</keyword>
<dbReference type="InterPro" id="IPR002772">
    <property type="entry name" value="Glyco_hydro_3_C"/>
</dbReference>
<dbReference type="Gene3D" id="2.60.40.10">
    <property type="entry name" value="Immunoglobulins"/>
    <property type="match status" value="1"/>
</dbReference>
<evidence type="ECO:0000256" key="5">
    <source>
        <dbReference type="ARBA" id="ARBA00022801"/>
    </source>
</evidence>
<dbReference type="InterPro" id="IPR013783">
    <property type="entry name" value="Ig-like_fold"/>
</dbReference>
<dbReference type="InterPro" id="IPR001764">
    <property type="entry name" value="Glyco_hydro_3_N"/>
</dbReference>
<dbReference type="SUPFAM" id="SSF52279">
    <property type="entry name" value="Beta-D-glucan exohydrolase, C-terminal domain"/>
    <property type="match status" value="1"/>
</dbReference>
<sequence>MTDAAYPFQDAALSTTERVDDLLGRLTVEEKAGQLTQYFYLAMALNQQDGAPADGDDANTAQRAMVEKAIKAGRVGSLLFVNEASETNRLQKLAIEHHRFGIPLIFGYDVIHGLRTIFPVPLAMAASWDPDSASAAQRIAAREARSVGIHWAFAPMVDIARDPRWGRIIEGAGEDPYLGGAMAAGQVAGFQGGAGADDAVPGDAILAGPKHFAGYGAARGGRDYEDVDLSDSELHNVYLPPFRDAVAAGARNIMSAYMDLNGVPASGNKWLLTDTLRDEFGFKGFVVSDANAVHSLTVQHFAKDLPDAGARAVNAGLDMEMAMFEAAYEHLPEAVEDGRVSMEVLDEAVRRVLRAKFDLGLFEHPYVDEGDAAATLSTPEHRDAAQHAAERTFVLLKNEHSTLPLKADKTSSIAVIGELANARRDPLGPWCFKYDTDETVTILDGIRQRAGQDVNVEFEPGAGVGERLYPSMFDDNDTVVDRTPEDWDDDAHINAAVELAARSDVAVVVIGQHQNQIGEKASVSTLELQGRQLEQLQRLAETGTPLVVLCMSARPLDLTCVDSHEGVGAIMQIWYPGTRAGAAVAAALFGDVSPAGRLPITWPRNVGQVPMVYNHYRTFQPEGAGERYFNEPSTPLYPFGYGLSYASFEYSNPRLDRDQIRVGETATLSVDVTNTGDMDADEVAQLYIHQCYGTSSRPLRELKGFSRVSIPAGETVRVTFPLGPNQLRYWSAVTKDWIQDATRIELYVGGDSNAPLAGSLTVTQ</sequence>
<dbReference type="EC" id="3.2.1.21" evidence="3"/>
<dbReference type="SMART" id="SM01217">
    <property type="entry name" value="Fn3_like"/>
    <property type="match status" value="1"/>
</dbReference>
<proteinExistence type="inferred from homology"/>
<comment type="catalytic activity">
    <reaction evidence="1">
        <text>Hydrolysis of terminal, non-reducing beta-D-glucosyl residues with release of beta-D-glucose.</text>
        <dbReference type="EC" id="3.2.1.21"/>
    </reaction>
</comment>
<dbReference type="PRINTS" id="PR00133">
    <property type="entry name" value="GLHYDRLASE3"/>
</dbReference>
<dbReference type="Pfam" id="PF00933">
    <property type="entry name" value="Glyco_hydro_3"/>
    <property type="match status" value="1"/>
</dbReference>
<evidence type="ECO:0000313" key="9">
    <source>
        <dbReference type="Proteomes" id="UP000198976"/>
    </source>
</evidence>
<evidence type="ECO:0000256" key="6">
    <source>
        <dbReference type="ARBA" id="ARBA00023295"/>
    </source>
</evidence>
<dbReference type="InterPro" id="IPR036881">
    <property type="entry name" value="Glyco_hydro_3_C_sf"/>
</dbReference>
<evidence type="ECO:0000256" key="3">
    <source>
        <dbReference type="ARBA" id="ARBA00012744"/>
    </source>
</evidence>
<evidence type="ECO:0000256" key="2">
    <source>
        <dbReference type="ARBA" id="ARBA00005336"/>
    </source>
</evidence>
<dbReference type="EMBL" id="LT629792">
    <property type="protein sequence ID" value="SDT86876.1"/>
    <property type="molecule type" value="Genomic_DNA"/>
</dbReference>
<name>A0ABY0V5P5_9ACTO</name>
<dbReference type="InterPro" id="IPR026891">
    <property type="entry name" value="Fn3-like"/>
</dbReference>
<dbReference type="InterPro" id="IPR051915">
    <property type="entry name" value="Cellulose_Degrad_GH3"/>
</dbReference>
<feature type="domain" description="Fibronectin type III-like" evidence="7">
    <location>
        <begin position="682"/>
        <end position="752"/>
    </location>
</feature>
<gene>
    <name evidence="8" type="ORF">SAMN04489714_0364</name>
</gene>
<keyword evidence="5" id="KW-0378">Hydrolase</keyword>
<dbReference type="PANTHER" id="PTHR30620:SF16">
    <property type="entry name" value="LYSOSOMAL BETA GLUCOSIDASE"/>
    <property type="match status" value="1"/>
</dbReference>
<evidence type="ECO:0000259" key="7">
    <source>
        <dbReference type="SMART" id="SM01217"/>
    </source>
</evidence>
<comment type="similarity">
    <text evidence="2">Belongs to the glycosyl hydrolase 3 family.</text>
</comment>
<dbReference type="InterPro" id="IPR036962">
    <property type="entry name" value="Glyco_hydro_3_N_sf"/>
</dbReference>
<protein>
    <recommendedName>
        <fullName evidence="3">beta-glucosidase</fullName>
        <ecNumber evidence="3">3.2.1.21</ecNumber>
    </recommendedName>
</protein>
<dbReference type="Gene3D" id="3.40.50.1700">
    <property type="entry name" value="Glycoside hydrolase family 3 C-terminal domain"/>
    <property type="match status" value="1"/>
</dbReference>
<dbReference type="PANTHER" id="PTHR30620">
    <property type="entry name" value="PERIPLASMIC BETA-GLUCOSIDASE-RELATED"/>
    <property type="match status" value="1"/>
</dbReference>
<dbReference type="Proteomes" id="UP000198976">
    <property type="component" value="Chromosome I"/>
</dbReference>
<evidence type="ECO:0000313" key="8">
    <source>
        <dbReference type="EMBL" id="SDT86876.1"/>
    </source>
</evidence>
<dbReference type="Pfam" id="PF01915">
    <property type="entry name" value="Glyco_hydro_3_C"/>
    <property type="match status" value="1"/>
</dbReference>